<dbReference type="InterPro" id="IPR025269">
    <property type="entry name" value="SAM-like_dom"/>
</dbReference>
<dbReference type="Pfam" id="PF13102">
    <property type="entry name" value="Phage_int_SAM_5"/>
    <property type="match status" value="1"/>
</dbReference>
<comment type="similarity">
    <text evidence="1">Belongs to the 'phage' integrase family.</text>
</comment>
<evidence type="ECO:0000256" key="4">
    <source>
        <dbReference type="SAM" id="MobiDB-lite"/>
    </source>
</evidence>
<protein>
    <recommendedName>
        <fullName evidence="5">Tyr recombinase domain-containing protein</fullName>
    </recommendedName>
</protein>
<dbReference type="GO" id="GO:0003677">
    <property type="term" value="F:DNA binding"/>
    <property type="evidence" value="ECO:0007669"/>
    <property type="project" value="UniProtKB-KW"/>
</dbReference>
<evidence type="ECO:0000313" key="6">
    <source>
        <dbReference type="EMBL" id="AXE17892.1"/>
    </source>
</evidence>
<dbReference type="KEGG" id="run:DR864_09190"/>
<sequence length="427" mass="48991">MSKVQKSHLTKQVRAAERSKTKSRPNTVSIMFWVRKSEAKAKTVSVIVRLTHNKISRNYSTGIICNRAEFDKETLSIKYNPATTLVLQDLRAKLNATIAEFKLTARPINLKAIWQVANGQMLNSDTPNLESCLKLFFELTKERFKAGECGKHVIQKVAKWNTCIKGFAQVQYGKNAELDDITPADAKRFQLYLKNEHSYSHNVASHIVQHFKRVLNYALENEWINRNPFMNYRKKLEKIKGEILTESEMEEMQSFTIFAPILDHIRQAFLFQCYTGLSYAELLRVSTANILLDEKTGNEYIKINRKKTNVESIVPINHEARRIIDLFKDHPARISKGVLLPIISNQKYNNYLKQLAGVMGMTKRLTSHVARRTAATYYLTKGVPMESVSAMMGHTNTLTTQTHYTVTRPERIINDFKNNDIKLSDAG</sequence>
<dbReference type="GO" id="GO:0015074">
    <property type="term" value="P:DNA integration"/>
    <property type="evidence" value="ECO:0007669"/>
    <property type="project" value="InterPro"/>
</dbReference>
<evidence type="ECO:0000313" key="7">
    <source>
        <dbReference type="Proteomes" id="UP000251993"/>
    </source>
</evidence>
<dbReference type="AlphaFoldDB" id="A0A344TGX1"/>
<dbReference type="OrthoDB" id="1098628at2"/>
<dbReference type="Pfam" id="PF00589">
    <property type="entry name" value="Phage_integrase"/>
    <property type="match status" value="1"/>
</dbReference>
<dbReference type="PANTHER" id="PTHR30349">
    <property type="entry name" value="PHAGE INTEGRASE-RELATED"/>
    <property type="match status" value="1"/>
</dbReference>
<dbReference type="EMBL" id="CP030850">
    <property type="protein sequence ID" value="AXE17892.1"/>
    <property type="molecule type" value="Genomic_DNA"/>
</dbReference>
<evidence type="ECO:0000256" key="1">
    <source>
        <dbReference type="ARBA" id="ARBA00008857"/>
    </source>
</evidence>
<keyword evidence="2" id="KW-0238">DNA-binding</keyword>
<dbReference type="Proteomes" id="UP000251993">
    <property type="component" value="Chromosome"/>
</dbReference>
<reference evidence="6 7" key="1">
    <citation type="submission" date="2018-07" db="EMBL/GenBank/DDBJ databases">
        <title>Genome sequencing of Runella.</title>
        <authorList>
            <person name="Baek M.-G."/>
            <person name="Yi H."/>
        </authorList>
    </citation>
    <scope>NUCLEOTIDE SEQUENCE [LARGE SCALE GENOMIC DNA]</scope>
    <source>
        <strain evidence="6 7">HYN0085</strain>
    </source>
</reference>
<dbReference type="GO" id="GO:0006310">
    <property type="term" value="P:DNA recombination"/>
    <property type="evidence" value="ECO:0007669"/>
    <property type="project" value="UniProtKB-KW"/>
</dbReference>
<dbReference type="InterPro" id="IPR011010">
    <property type="entry name" value="DNA_brk_join_enz"/>
</dbReference>
<proteinExistence type="inferred from homology"/>
<evidence type="ECO:0000256" key="2">
    <source>
        <dbReference type="ARBA" id="ARBA00023125"/>
    </source>
</evidence>
<dbReference type="Gene3D" id="1.10.443.10">
    <property type="entry name" value="Intergrase catalytic core"/>
    <property type="match status" value="1"/>
</dbReference>
<dbReference type="PANTHER" id="PTHR30349:SF64">
    <property type="entry name" value="PROPHAGE INTEGRASE INTD-RELATED"/>
    <property type="match status" value="1"/>
</dbReference>
<gene>
    <name evidence="6" type="ORF">DR864_09190</name>
</gene>
<dbReference type="RefSeq" id="WP_114066677.1">
    <property type="nucleotide sequence ID" value="NZ_CP030850.1"/>
</dbReference>
<dbReference type="CDD" id="cd01185">
    <property type="entry name" value="INTN1_C_like"/>
    <property type="match status" value="1"/>
</dbReference>
<feature type="compositionally biased region" description="Basic residues" evidence="4">
    <location>
        <begin position="1"/>
        <end position="11"/>
    </location>
</feature>
<feature type="domain" description="Tyr recombinase" evidence="5">
    <location>
        <begin position="239"/>
        <end position="417"/>
    </location>
</feature>
<name>A0A344TGX1_9BACT</name>
<dbReference type="SUPFAM" id="SSF56349">
    <property type="entry name" value="DNA breaking-rejoining enzymes"/>
    <property type="match status" value="1"/>
</dbReference>
<feature type="region of interest" description="Disordered" evidence="4">
    <location>
        <begin position="1"/>
        <end position="22"/>
    </location>
</feature>
<dbReference type="InterPro" id="IPR010998">
    <property type="entry name" value="Integrase_recombinase_N"/>
</dbReference>
<dbReference type="InterPro" id="IPR050090">
    <property type="entry name" value="Tyrosine_recombinase_XerCD"/>
</dbReference>
<keyword evidence="3" id="KW-0233">DNA recombination</keyword>
<accession>A0A344TGX1</accession>
<dbReference type="Gene3D" id="1.10.150.130">
    <property type="match status" value="1"/>
</dbReference>
<dbReference type="PROSITE" id="PS51898">
    <property type="entry name" value="TYR_RECOMBINASE"/>
    <property type="match status" value="1"/>
</dbReference>
<dbReference type="InterPro" id="IPR002104">
    <property type="entry name" value="Integrase_catalytic"/>
</dbReference>
<keyword evidence="7" id="KW-1185">Reference proteome</keyword>
<organism evidence="6 7">
    <name type="scientific">Runella rosea</name>
    <dbReference type="NCBI Taxonomy" id="2259595"/>
    <lineage>
        <taxon>Bacteria</taxon>
        <taxon>Pseudomonadati</taxon>
        <taxon>Bacteroidota</taxon>
        <taxon>Cytophagia</taxon>
        <taxon>Cytophagales</taxon>
        <taxon>Spirosomataceae</taxon>
        <taxon>Runella</taxon>
    </lineage>
</organism>
<dbReference type="InterPro" id="IPR013762">
    <property type="entry name" value="Integrase-like_cat_sf"/>
</dbReference>
<evidence type="ECO:0000259" key="5">
    <source>
        <dbReference type="PROSITE" id="PS51898"/>
    </source>
</evidence>
<evidence type="ECO:0000256" key="3">
    <source>
        <dbReference type="ARBA" id="ARBA00023172"/>
    </source>
</evidence>